<keyword evidence="11" id="KW-1185">Reference proteome</keyword>
<evidence type="ECO:0000256" key="3">
    <source>
        <dbReference type="ARBA" id="ARBA00022741"/>
    </source>
</evidence>
<dbReference type="InterPro" id="IPR014729">
    <property type="entry name" value="Rossmann-like_a/b/a_fold"/>
</dbReference>
<protein>
    <recommendedName>
        <fullName evidence="8">Tyrosine--tRNA ligase</fullName>
        <ecNumber evidence="8">6.1.1.1</ecNumber>
    </recommendedName>
    <alternativeName>
        <fullName evidence="8">Tyrosyl-tRNA synthetase</fullName>
    </alternativeName>
</protein>
<comment type="caution">
    <text evidence="10">The sequence shown here is derived from an EMBL/GenBank/DDBJ whole genome shotgun (WGS) entry which is preliminary data.</text>
</comment>
<gene>
    <name evidence="10" type="ORF">AC579_3777</name>
</gene>
<dbReference type="PANTHER" id="PTHR11766:SF0">
    <property type="entry name" value="TYROSINE--TRNA LIGASE, MITOCHONDRIAL"/>
    <property type="match status" value="1"/>
</dbReference>
<dbReference type="SUPFAM" id="SSF52374">
    <property type="entry name" value="Nucleotidylyl transferase"/>
    <property type="match status" value="1"/>
</dbReference>
<proteinExistence type="inferred from homology"/>
<dbReference type="Gene3D" id="3.40.50.620">
    <property type="entry name" value="HUPs"/>
    <property type="match status" value="1"/>
</dbReference>
<keyword evidence="5 8" id="KW-0648">Protein biosynthesis</keyword>
<dbReference type="OrthoDB" id="337870at2759"/>
<dbReference type="Gene3D" id="1.10.240.10">
    <property type="entry name" value="Tyrosyl-Transfer RNA Synthetase"/>
    <property type="match status" value="1"/>
</dbReference>
<dbReference type="GO" id="GO:0005739">
    <property type="term" value="C:mitochondrion"/>
    <property type="evidence" value="ECO:0007669"/>
    <property type="project" value="TreeGrafter"/>
</dbReference>
<dbReference type="FunFam" id="1.10.240.10:FF:000001">
    <property type="entry name" value="Tyrosine--tRNA ligase"/>
    <property type="match status" value="1"/>
</dbReference>
<evidence type="ECO:0000256" key="5">
    <source>
        <dbReference type="ARBA" id="ARBA00022917"/>
    </source>
</evidence>
<dbReference type="GO" id="GO:0005829">
    <property type="term" value="C:cytosol"/>
    <property type="evidence" value="ECO:0007669"/>
    <property type="project" value="TreeGrafter"/>
</dbReference>
<dbReference type="InterPro" id="IPR032005">
    <property type="entry name" value="TyrRSs_C"/>
</dbReference>
<accession>A0A139IP07</accession>
<evidence type="ECO:0000256" key="1">
    <source>
        <dbReference type="ARBA" id="ARBA00005594"/>
    </source>
</evidence>
<keyword evidence="2 8" id="KW-0436">Ligase</keyword>
<dbReference type="CDD" id="cd00805">
    <property type="entry name" value="TyrRS_core"/>
    <property type="match status" value="1"/>
</dbReference>
<evidence type="ECO:0000256" key="8">
    <source>
        <dbReference type="RuleBase" id="RU361234"/>
    </source>
</evidence>
<dbReference type="EMBL" id="LFZO01000039">
    <property type="protein sequence ID" value="KXT16340.1"/>
    <property type="molecule type" value="Genomic_DNA"/>
</dbReference>
<dbReference type="InterPro" id="IPR002305">
    <property type="entry name" value="aa-tRNA-synth_Ic"/>
</dbReference>
<dbReference type="Proteomes" id="UP000073492">
    <property type="component" value="Unassembled WGS sequence"/>
</dbReference>
<dbReference type="EC" id="6.1.1.1" evidence="8"/>
<organism evidence="10 11">
    <name type="scientific">Pseudocercospora musae</name>
    <dbReference type="NCBI Taxonomy" id="113226"/>
    <lineage>
        <taxon>Eukaryota</taxon>
        <taxon>Fungi</taxon>
        <taxon>Dikarya</taxon>
        <taxon>Ascomycota</taxon>
        <taxon>Pezizomycotina</taxon>
        <taxon>Dothideomycetes</taxon>
        <taxon>Dothideomycetidae</taxon>
        <taxon>Mycosphaerellales</taxon>
        <taxon>Mycosphaerellaceae</taxon>
        <taxon>Pseudocercospora</taxon>
    </lineage>
</organism>
<comment type="catalytic activity">
    <reaction evidence="7 8">
        <text>tRNA(Tyr) + L-tyrosine + ATP = L-tyrosyl-tRNA(Tyr) + AMP + diphosphate + H(+)</text>
        <dbReference type="Rhea" id="RHEA:10220"/>
        <dbReference type="Rhea" id="RHEA-COMP:9706"/>
        <dbReference type="Rhea" id="RHEA-COMP:9707"/>
        <dbReference type="ChEBI" id="CHEBI:15378"/>
        <dbReference type="ChEBI" id="CHEBI:30616"/>
        <dbReference type="ChEBI" id="CHEBI:33019"/>
        <dbReference type="ChEBI" id="CHEBI:58315"/>
        <dbReference type="ChEBI" id="CHEBI:78442"/>
        <dbReference type="ChEBI" id="CHEBI:78536"/>
        <dbReference type="ChEBI" id="CHEBI:456215"/>
        <dbReference type="EC" id="6.1.1.1"/>
    </reaction>
</comment>
<feature type="domain" description="Tyrosyl-tRNA synthetase C-terminal" evidence="9">
    <location>
        <begin position="417"/>
        <end position="531"/>
    </location>
</feature>
<keyword evidence="4 8" id="KW-0067">ATP-binding</keyword>
<sequence length="541" mass="60155">MPRSLLSRLASGTSYLCPRCALRTALIQRRRFSTARYARQGISVLRMLEERGLVNQIAGDRATLERLLDARKTGFYAGIDPTASSLHLGHLLPLMVLFWLHHHGHYTVSLIGGATAKVGDPSGRLTSRAKTAEDVIDSNFRSLHAQVGNLWESVIKYGARRKIGTSLGKRELLNNAEWLDHLKILTFLRMMGNGARLGAMLSRDTVKNKMEQGDGMSYSEFTYPLLQAWDWWQMYHDRSVQIQIGGGDQYGNIIAGIDAVKHIAQYASQSEHQKKWLDQEGRLKDDLSPMGLTVPLLTTSSGEKFGKSAGNAVWLDRSMTSPFDLYGFLLRSADDDVERYLKLFTFVPTTEIDTVMEAHRSNPGQRRAQHQLATEVLELVHGAEIAAKTRSEHEWLRAPTLATLSRSSDSENESASADNAAKRTKLPKSLVYNTPFSRILYHAGLVGTKSEGARVIGKNGAYVATASGQSNISDEAQLGFVQIKEQKASEVQNLVVDGLLILRLGKWKVRVIEIVEDSDFDADGTDAPGWKEFKETARSRL</sequence>
<dbReference type="FunFam" id="3.40.50.620:FF:000227">
    <property type="entry name" value="Tyrosine--tRNA ligase"/>
    <property type="match status" value="1"/>
</dbReference>
<dbReference type="GO" id="GO:0006437">
    <property type="term" value="P:tyrosyl-tRNA aminoacylation"/>
    <property type="evidence" value="ECO:0007669"/>
    <property type="project" value="InterPro"/>
</dbReference>
<evidence type="ECO:0000313" key="10">
    <source>
        <dbReference type="EMBL" id="KXT16340.1"/>
    </source>
</evidence>
<dbReference type="STRING" id="113226.A0A139IP07"/>
<evidence type="ECO:0000256" key="6">
    <source>
        <dbReference type="ARBA" id="ARBA00023146"/>
    </source>
</evidence>
<keyword evidence="3 8" id="KW-0547">Nucleotide-binding</keyword>
<dbReference type="NCBIfam" id="TIGR00234">
    <property type="entry name" value="tyrS"/>
    <property type="match status" value="1"/>
</dbReference>
<evidence type="ECO:0000256" key="2">
    <source>
        <dbReference type="ARBA" id="ARBA00022598"/>
    </source>
</evidence>
<comment type="similarity">
    <text evidence="1 8">Belongs to the class-I aminoacyl-tRNA synthetase family.</text>
</comment>
<dbReference type="Pfam" id="PF16714">
    <property type="entry name" value="TyrRSs_C"/>
    <property type="match status" value="1"/>
</dbReference>
<dbReference type="GO" id="GO:0005524">
    <property type="term" value="F:ATP binding"/>
    <property type="evidence" value="ECO:0007669"/>
    <property type="project" value="UniProtKB-KW"/>
</dbReference>
<dbReference type="InterPro" id="IPR024088">
    <property type="entry name" value="Tyr-tRNA-ligase_bac-type"/>
</dbReference>
<name>A0A139IP07_9PEZI</name>
<evidence type="ECO:0000256" key="4">
    <source>
        <dbReference type="ARBA" id="ARBA00022840"/>
    </source>
</evidence>
<dbReference type="PRINTS" id="PR01040">
    <property type="entry name" value="TRNASYNTHTYR"/>
</dbReference>
<dbReference type="InterPro" id="IPR002307">
    <property type="entry name" value="Tyr-tRNA-ligase"/>
</dbReference>
<dbReference type="PANTHER" id="PTHR11766">
    <property type="entry name" value="TYROSYL-TRNA SYNTHETASE"/>
    <property type="match status" value="1"/>
</dbReference>
<dbReference type="Pfam" id="PF00579">
    <property type="entry name" value="tRNA-synt_1b"/>
    <property type="match status" value="1"/>
</dbReference>
<evidence type="ECO:0000313" key="11">
    <source>
        <dbReference type="Proteomes" id="UP000073492"/>
    </source>
</evidence>
<evidence type="ECO:0000256" key="7">
    <source>
        <dbReference type="ARBA" id="ARBA00048248"/>
    </source>
</evidence>
<dbReference type="AlphaFoldDB" id="A0A139IP07"/>
<dbReference type="GO" id="GO:0003723">
    <property type="term" value="F:RNA binding"/>
    <property type="evidence" value="ECO:0007669"/>
    <property type="project" value="InterPro"/>
</dbReference>
<reference evidence="10 11" key="1">
    <citation type="submission" date="2015-07" db="EMBL/GenBank/DDBJ databases">
        <title>Comparative genomics of the Sigatoka disease complex on banana suggests a link between parallel evolutionary changes in Pseudocercospora fijiensis and Pseudocercospora eumusae and increased virulence on the banana host.</title>
        <authorList>
            <person name="Chang T.-C."/>
            <person name="Salvucci A."/>
            <person name="Crous P.W."/>
            <person name="Stergiopoulos I."/>
        </authorList>
    </citation>
    <scope>NUCLEOTIDE SEQUENCE [LARGE SCALE GENOMIC DNA]</scope>
    <source>
        <strain evidence="10 11">CBS 116634</strain>
    </source>
</reference>
<evidence type="ECO:0000259" key="9">
    <source>
        <dbReference type="Pfam" id="PF16714"/>
    </source>
</evidence>
<keyword evidence="6 8" id="KW-0030">Aminoacyl-tRNA synthetase</keyword>
<dbReference type="GO" id="GO:0004831">
    <property type="term" value="F:tyrosine-tRNA ligase activity"/>
    <property type="evidence" value="ECO:0007669"/>
    <property type="project" value="UniProtKB-EC"/>
</dbReference>